<feature type="region of interest" description="Disordered" evidence="1">
    <location>
        <begin position="111"/>
        <end position="136"/>
    </location>
</feature>
<name>A0ABP0SKY9_9DINO</name>
<dbReference type="SUPFAM" id="SSF46565">
    <property type="entry name" value="Chaperone J-domain"/>
    <property type="match status" value="1"/>
</dbReference>
<feature type="domain" description="J" evidence="2">
    <location>
        <begin position="4"/>
        <end position="71"/>
    </location>
</feature>
<organism evidence="3 4">
    <name type="scientific">Durusdinium trenchii</name>
    <dbReference type="NCBI Taxonomy" id="1381693"/>
    <lineage>
        <taxon>Eukaryota</taxon>
        <taxon>Sar</taxon>
        <taxon>Alveolata</taxon>
        <taxon>Dinophyceae</taxon>
        <taxon>Suessiales</taxon>
        <taxon>Symbiodiniaceae</taxon>
        <taxon>Durusdinium</taxon>
    </lineage>
</organism>
<dbReference type="PROSITE" id="PS50076">
    <property type="entry name" value="DNAJ_2"/>
    <property type="match status" value="1"/>
</dbReference>
<proteinExistence type="predicted"/>
<gene>
    <name evidence="3" type="ORF">CCMP2556_LOCUS52271</name>
</gene>
<dbReference type="CDD" id="cd06257">
    <property type="entry name" value="DnaJ"/>
    <property type="match status" value="1"/>
</dbReference>
<dbReference type="PROSITE" id="PS00636">
    <property type="entry name" value="DNAJ_1"/>
    <property type="match status" value="1"/>
</dbReference>
<keyword evidence="4" id="KW-1185">Reference proteome</keyword>
<reference evidence="3 4" key="1">
    <citation type="submission" date="2024-02" db="EMBL/GenBank/DDBJ databases">
        <authorList>
            <person name="Chen Y."/>
            <person name="Shah S."/>
            <person name="Dougan E. K."/>
            <person name="Thang M."/>
            <person name="Chan C."/>
        </authorList>
    </citation>
    <scope>NUCLEOTIDE SEQUENCE [LARGE SCALE GENOMIC DNA]</scope>
</reference>
<dbReference type="PRINTS" id="PR00625">
    <property type="entry name" value="JDOMAIN"/>
</dbReference>
<dbReference type="EMBL" id="CAXAMN010027772">
    <property type="protein sequence ID" value="CAK9112834.1"/>
    <property type="molecule type" value="Genomic_DNA"/>
</dbReference>
<evidence type="ECO:0000313" key="4">
    <source>
        <dbReference type="Proteomes" id="UP001642484"/>
    </source>
</evidence>
<evidence type="ECO:0000259" key="2">
    <source>
        <dbReference type="PROSITE" id="PS50076"/>
    </source>
</evidence>
<evidence type="ECO:0000256" key="1">
    <source>
        <dbReference type="SAM" id="MobiDB-lite"/>
    </source>
</evidence>
<dbReference type="InterPro" id="IPR001623">
    <property type="entry name" value="DnaJ_domain"/>
</dbReference>
<accession>A0ABP0SKY9</accession>
<dbReference type="PANTHER" id="PTHR24074">
    <property type="entry name" value="CO-CHAPERONE PROTEIN DJLA"/>
    <property type="match status" value="1"/>
</dbReference>
<dbReference type="Pfam" id="PF00226">
    <property type="entry name" value="DnaJ"/>
    <property type="match status" value="1"/>
</dbReference>
<dbReference type="InterPro" id="IPR036869">
    <property type="entry name" value="J_dom_sf"/>
</dbReference>
<sequence length="361" mass="40090">MAPNPYLVLGVQVGAAQEDVKRAYRALALQCHPDKRPPEERDVAEQLFKDLRQAYDTLRDPEKRRIFDAANGRPRSCQRFPSGLAASILRRHSRRPRSACTPDSECSWSAKVVHKDKSDKAGGKAGPGGSTSTSTAPIVAPPAFSDHIWFARGSASVGRAYKGQEVEELAFDRQSALLAAASWLRGNPRGTCLLEVRGCSQRGEVSWRQQEPLAKARCEKTMSFLTKQFNVPADQLRSAAQIKDDFQGVELIGMRRLCVDGGFLNEGSLLLADEMTIPAITRYLLADPADNRMLFFEVVCSEGLQTLASRRKAALLAALSGPNRLKRRVSANTRCGGKEEVIFYTFERIESRRIPILRDWK</sequence>
<dbReference type="SMART" id="SM00271">
    <property type="entry name" value="DnaJ"/>
    <property type="match status" value="1"/>
</dbReference>
<comment type="caution">
    <text evidence="3">The sequence shown here is derived from an EMBL/GenBank/DDBJ whole genome shotgun (WGS) entry which is preliminary data.</text>
</comment>
<dbReference type="Proteomes" id="UP001642484">
    <property type="component" value="Unassembled WGS sequence"/>
</dbReference>
<feature type="compositionally biased region" description="Basic and acidic residues" evidence="1">
    <location>
        <begin position="113"/>
        <end position="122"/>
    </location>
</feature>
<evidence type="ECO:0000313" key="3">
    <source>
        <dbReference type="EMBL" id="CAK9112834.1"/>
    </source>
</evidence>
<dbReference type="Gene3D" id="1.10.287.110">
    <property type="entry name" value="DnaJ domain"/>
    <property type="match status" value="1"/>
</dbReference>
<protein>
    <recommendedName>
        <fullName evidence="2">J domain-containing protein</fullName>
    </recommendedName>
</protein>
<dbReference type="InterPro" id="IPR018253">
    <property type="entry name" value="DnaJ_domain_CS"/>
</dbReference>
<dbReference type="InterPro" id="IPR050817">
    <property type="entry name" value="DjlA_DnaK_co-chaperone"/>
</dbReference>